<name>A0ABN4IID9_THEA5</name>
<dbReference type="EMBL" id="CP010822">
    <property type="protein sequence ID" value="ALJ91372.1"/>
    <property type="molecule type" value="Genomic_DNA"/>
</dbReference>
<dbReference type="Proteomes" id="UP000058660">
    <property type="component" value="Chromosome"/>
</dbReference>
<reference evidence="2" key="1">
    <citation type="journal article" date="2015" name="PLoS ONE">
        <title>Complete Genome Sequence of Thermus aquaticus Y51MC23.</title>
        <authorList>
            <person name="Brumm P.J."/>
            <person name="Monsma S."/>
            <person name="Keough B."/>
            <person name="Jasinovica S."/>
            <person name="Ferguson E."/>
            <person name="Schoenfeld T."/>
            <person name="Lodes M."/>
            <person name="Mead D.A."/>
        </authorList>
    </citation>
    <scope>NUCLEOTIDE SEQUENCE [LARGE SCALE GENOMIC DNA]</scope>
    <source>
        <strain evidence="2">BAA-2747 / Y51MC23</strain>
    </source>
</reference>
<accession>A0ABN4IID9</accession>
<protein>
    <submittedName>
        <fullName evidence="1">Cardiolipin synthetase</fullName>
        <ecNumber evidence="1">2.7.8.-</ecNumber>
    </submittedName>
</protein>
<evidence type="ECO:0000313" key="1">
    <source>
        <dbReference type="EMBL" id="ALJ91372.1"/>
    </source>
</evidence>
<keyword evidence="1" id="KW-0808">Transferase</keyword>
<proteinExistence type="predicted"/>
<keyword evidence="2" id="KW-1185">Reference proteome</keyword>
<organism evidence="1 2">
    <name type="scientific">Thermus aquaticus (strain ATCC BAA-2747 / Y51MC23)</name>
    <dbReference type="NCBI Taxonomy" id="498848"/>
    <lineage>
        <taxon>Bacteria</taxon>
        <taxon>Thermotogati</taxon>
        <taxon>Deinococcota</taxon>
        <taxon>Deinococci</taxon>
        <taxon>Thermales</taxon>
        <taxon>Thermaceae</taxon>
        <taxon>Thermus</taxon>
    </lineage>
</organism>
<sequence length="118" mass="13158">MEKDFAQALPENPFALPPVEGVIPWQEAPKHYGRIATVEGVIARVEDRGSVAFLHFGQGESDLRLVVFPRSYGLFAQPFPQSYLGKKVRARGRIVIYAGYYEIVLENPDQLEVLDGGP</sequence>
<dbReference type="GO" id="GO:0016740">
    <property type="term" value="F:transferase activity"/>
    <property type="evidence" value="ECO:0007669"/>
    <property type="project" value="UniProtKB-KW"/>
</dbReference>
<dbReference type="EC" id="2.7.8.-" evidence="1"/>
<evidence type="ECO:0000313" key="2">
    <source>
        <dbReference type="Proteomes" id="UP000058660"/>
    </source>
</evidence>
<gene>
    <name evidence="1" type="ORF">TO73_1532</name>
</gene>